<feature type="transmembrane region" description="Helical" evidence="7">
    <location>
        <begin position="187"/>
        <end position="213"/>
    </location>
</feature>
<keyword evidence="10" id="KW-1185">Reference proteome</keyword>
<dbReference type="Gene3D" id="1.20.1250.20">
    <property type="entry name" value="MFS general substrate transporter like domains"/>
    <property type="match status" value="1"/>
</dbReference>
<dbReference type="Proteomes" id="UP000738349">
    <property type="component" value="Unassembled WGS sequence"/>
</dbReference>
<dbReference type="InterPro" id="IPR020846">
    <property type="entry name" value="MFS_dom"/>
</dbReference>
<evidence type="ECO:0000256" key="5">
    <source>
        <dbReference type="ARBA" id="ARBA00022989"/>
    </source>
</evidence>
<dbReference type="InterPro" id="IPR036259">
    <property type="entry name" value="MFS_trans_sf"/>
</dbReference>
<keyword evidence="5 7" id="KW-1133">Transmembrane helix</keyword>
<dbReference type="AlphaFoldDB" id="A0A9P9JNM5"/>
<keyword evidence="4 7" id="KW-0812">Transmembrane</keyword>
<name>A0A9P9JNM5_9HYPO</name>
<comment type="caution">
    <text evidence="9">The sequence shown here is derived from an EMBL/GenBank/DDBJ whole genome shotgun (WGS) entry which is preliminary data.</text>
</comment>
<feature type="transmembrane region" description="Helical" evidence="7">
    <location>
        <begin position="409"/>
        <end position="430"/>
    </location>
</feature>
<comment type="similarity">
    <text evidence="2">Belongs to the major facilitator superfamily. Sugar transporter (TC 2.A.1.1) family.</text>
</comment>
<dbReference type="InterPro" id="IPR050360">
    <property type="entry name" value="MFS_Sugar_Transporters"/>
</dbReference>
<feature type="transmembrane region" description="Helical" evidence="7">
    <location>
        <begin position="477"/>
        <end position="496"/>
    </location>
</feature>
<evidence type="ECO:0000256" key="1">
    <source>
        <dbReference type="ARBA" id="ARBA00004141"/>
    </source>
</evidence>
<organism evidence="9 10">
    <name type="scientific">Dactylonectria macrodidyma</name>
    <dbReference type="NCBI Taxonomy" id="307937"/>
    <lineage>
        <taxon>Eukaryota</taxon>
        <taxon>Fungi</taxon>
        <taxon>Dikarya</taxon>
        <taxon>Ascomycota</taxon>
        <taxon>Pezizomycotina</taxon>
        <taxon>Sordariomycetes</taxon>
        <taxon>Hypocreomycetidae</taxon>
        <taxon>Hypocreales</taxon>
        <taxon>Nectriaceae</taxon>
        <taxon>Dactylonectria</taxon>
    </lineage>
</organism>
<dbReference type="FunFam" id="1.20.1250.20:FF:000134">
    <property type="entry name" value="MFS sugar transporter protein"/>
    <property type="match status" value="1"/>
</dbReference>
<gene>
    <name evidence="9" type="ORF">EDB81DRAFT_752266</name>
</gene>
<feature type="transmembrane region" description="Helical" evidence="7">
    <location>
        <begin position="310"/>
        <end position="328"/>
    </location>
</feature>
<evidence type="ECO:0000256" key="4">
    <source>
        <dbReference type="ARBA" id="ARBA00022692"/>
    </source>
</evidence>
<dbReference type="OrthoDB" id="65569at2759"/>
<evidence type="ECO:0000256" key="7">
    <source>
        <dbReference type="SAM" id="Phobius"/>
    </source>
</evidence>
<dbReference type="EMBL" id="JAGMUV010000001">
    <property type="protein sequence ID" value="KAH7176950.1"/>
    <property type="molecule type" value="Genomic_DNA"/>
</dbReference>
<feature type="transmembrane region" description="Helical" evidence="7">
    <location>
        <begin position="348"/>
        <end position="369"/>
    </location>
</feature>
<dbReference type="PANTHER" id="PTHR48022">
    <property type="entry name" value="PLASTIDIC GLUCOSE TRANSPORTER 4"/>
    <property type="match status" value="1"/>
</dbReference>
<protein>
    <submittedName>
        <fullName evidence="9">General substrate transporter</fullName>
    </submittedName>
</protein>
<feature type="transmembrane region" description="Helical" evidence="7">
    <location>
        <begin position="376"/>
        <end position="403"/>
    </location>
</feature>
<dbReference type="GO" id="GO:0005351">
    <property type="term" value="F:carbohydrate:proton symporter activity"/>
    <property type="evidence" value="ECO:0007669"/>
    <property type="project" value="TreeGrafter"/>
</dbReference>
<feature type="transmembrane region" description="Helical" evidence="7">
    <location>
        <begin position="58"/>
        <end position="79"/>
    </location>
</feature>
<dbReference type="Pfam" id="PF00083">
    <property type="entry name" value="Sugar_tr"/>
    <property type="match status" value="1"/>
</dbReference>
<proteinExistence type="inferred from homology"/>
<dbReference type="GO" id="GO:0016020">
    <property type="term" value="C:membrane"/>
    <property type="evidence" value="ECO:0007669"/>
    <property type="project" value="UniProtKB-SubCell"/>
</dbReference>
<accession>A0A9P9JNM5</accession>
<evidence type="ECO:0000313" key="10">
    <source>
        <dbReference type="Proteomes" id="UP000738349"/>
    </source>
</evidence>
<sequence length="543" mass="60117">MNTKQTNPIQPSDTQVISAGEKVEECYIEAAVEKLIEVDINTLSREALTWKSKATFRLALVILVQGLSVAAFAIDGNIIGGMASLPAFRDHFDVNTSGSRIAIVLAAMSIGNAVASLFQWLSDVIGRRGTAFLGNCILIIGCVLQAAAPNHAALVVGRLISGAGCSLSATVGPLYMSEVAPSAYRGLAVGLYCSLYSIGAIIIAVVLLGGSYLSGDWSWRMPMIFQLGPPVIVAALIYPLTPESPRYLVYKGKIDKARQVIAKYHTSSERLDDPIVVATVKQIQDSIETVDAKAWDFTTLWSTKDARYRLFIIFIYSFYQQCNGTGMLNYYLPRILELVGITNTQDQLAVNIGMTVASWISTVVGATIIDRVTRRFLLLATLAIFIFFLALMSVAGGLFASGIEQRAMGIWSIALVYLFQVSNGLFAAALHNIYPNEVLSISQRAKGMGMYSFFQNVFGFAMTYGVGELLMRITWKIYFMFIGTNIICMALTWKFFPEFRFLSLEEIDYIFESPEVHPVKMSKRLQKTRLQQRREERERQARA</sequence>
<dbReference type="PROSITE" id="PS50850">
    <property type="entry name" value="MFS"/>
    <property type="match status" value="1"/>
</dbReference>
<keyword evidence="6 7" id="KW-0472">Membrane</keyword>
<evidence type="ECO:0000256" key="6">
    <source>
        <dbReference type="ARBA" id="ARBA00023136"/>
    </source>
</evidence>
<feature type="transmembrane region" description="Helical" evidence="7">
    <location>
        <begin position="130"/>
        <end position="148"/>
    </location>
</feature>
<dbReference type="PANTHER" id="PTHR48022:SF79">
    <property type="entry name" value="LACTOSE PERMEASE, PUTATIVE (AFU_ORTHOLOGUE AFUA_6G01860)-RELATED"/>
    <property type="match status" value="1"/>
</dbReference>
<feature type="transmembrane region" description="Helical" evidence="7">
    <location>
        <begin position="99"/>
        <end position="118"/>
    </location>
</feature>
<evidence type="ECO:0000256" key="3">
    <source>
        <dbReference type="ARBA" id="ARBA00022448"/>
    </source>
</evidence>
<reference evidence="9" key="1">
    <citation type="journal article" date="2021" name="Nat. Commun.">
        <title>Genetic determinants of endophytism in the Arabidopsis root mycobiome.</title>
        <authorList>
            <person name="Mesny F."/>
            <person name="Miyauchi S."/>
            <person name="Thiergart T."/>
            <person name="Pickel B."/>
            <person name="Atanasova L."/>
            <person name="Karlsson M."/>
            <person name="Huettel B."/>
            <person name="Barry K.W."/>
            <person name="Haridas S."/>
            <person name="Chen C."/>
            <person name="Bauer D."/>
            <person name="Andreopoulos W."/>
            <person name="Pangilinan J."/>
            <person name="LaButti K."/>
            <person name="Riley R."/>
            <person name="Lipzen A."/>
            <person name="Clum A."/>
            <person name="Drula E."/>
            <person name="Henrissat B."/>
            <person name="Kohler A."/>
            <person name="Grigoriev I.V."/>
            <person name="Martin F.M."/>
            <person name="Hacquard S."/>
        </authorList>
    </citation>
    <scope>NUCLEOTIDE SEQUENCE</scope>
    <source>
        <strain evidence="9">MPI-CAGE-AT-0147</strain>
    </source>
</reference>
<evidence type="ECO:0000259" key="8">
    <source>
        <dbReference type="PROSITE" id="PS50850"/>
    </source>
</evidence>
<feature type="transmembrane region" description="Helical" evidence="7">
    <location>
        <begin position="219"/>
        <end position="241"/>
    </location>
</feature>
<evidence type="ECO:0000313" key="9">
    <source>
        <dbReference type="EMBL" id="KAH7176950.1"/>
    </source>
</evidence>
<keyword evidence="3" id="KW-0813">Transport</keyword>
<dbReference type="InterPro" id="IPR005828">
    <property type="entry name" value="MFS_sugar_transport-like"/>
</dbReference>
<dbReference type="SUPFAM" id="SSF103473">
    <property type="entry name" value="MFS general substrate transporter"/>
    <property type="match status" value="1"/>
</dbReference>
<feature type="domain" description="Major facilitator superfamily (MFS) profile" evidence="8">
    <location>
        <begin position="61"/>
        <end position="500"/>
    </location>
</feature>
<comment type="subcellular location">
    <subcellularLocation>
        <location evidence="1">Membrane</location>
        <topology evidence="1">Multi-pass membrane protein</topology>
    </subcellularLocation>
</comment>
<feature type="transmembrane region" description="Helical" evidence="7">
    <location>
        <begin position="451"/>
        <end position="471"/>
    </location>
</feature>
<evidence type="ECO:0000256" key="2">
    <source>
        <dbReference type="ARBA" id="ARBA00010992"/>
    </source>
</evidence>
<feature type="transmembrane region" description="Helical" evidence="7">
    <location>
        <begin position="154"/>
        <end position="175"/>
    </location>
</feature>